<name>A0A196S7R9_BLAHN</name>
<keyword evidence="4" id="KW-0539">Nucleus</keyword>
<dbReference type="STRING" id="478820.A0A196S7R9"/>
<dbReference type="InterPro" id="IPR039924">
    <property type="entry name" value="ICln/Lot5/Saf5"/>
</dbReference>
<dbReference type="Proteomes" id="UP000078348">
    <property type="component" value="Unassembled WGS sequence"/>
</dbReference>
<evidence type="ECO:0000313" key="6">
    <source>
        <dbReference type="Proteomes" id="UP000078348"/>
    </source>
</evidence>
<dbReference type="EMBL" id="LXWW01000561">
    <property type="protein sequence ID" value="OAO12117.1"/>
    <property type="molecule type" value="Genomic_DNA"/>
</dbReference>
<evidence type="ECO:0000256" key="1">
    <source>
        <dbReference type="ARBA" id="ARBA00004123"/>
    </source>
</evidence>
<protein>
    <submittedName>
        <fullName evidence="5">Methylosome subunit pICln-like protein</fullName>
    </submittedName>
</protein>
<dbReference type="GO" id="GO:0045292">
    <property type="term" value="P:mRNA cis splicing, via spliceosome"/>
    <property type="evidence" value="ECO:0007669"/>
    <property type="project" value="TreeGrafter"/>
</dbReference>
<comment type="caution">
    <text evidence="5">The sequence shown here is derived from an EMBL/GenBank/DDBJ whole genome shotgun (WGS) entry which is preliminary data.</text>
</comment>
<evidence type="ECO:0000256" key="4">
    <source>
        <dbReference type="ARBA" id="ARBA00023242"/>
    </source>
</evidence>
<evidence type="ECO:0000256" key="3">
    <source>
        <dbReference type="ARBA" id="ARBA00022490"/>
    </source>
</evidence>
<dbReference type="GO" id="GO:0005829">
    <property type="term" value="C:cytosol"/>
    <property type="evidence" value="ECO:0007669"/>
    <property type="project" value="TreeGrafter"/>
</dbReference>
<comment type="subcellular location">
    <subcellularLocation>
        <location evidence="2">Cytoplasm</location>
    </subcellularLocation>
    <subcellularLocation>
        <location evidence="1">Nucleus</location>
    </subcellularLocation>
</comment>
<dbReference type="Pfam" id="PF03517">
    <property type="entry name" value="Voldacs"/>
    <property type="match status" value="1"/>
</dbReference>
<dbReference type="PANTHER" id="PTHR21399">
    <property type="entry name" value="CHLORIDE CONDUCTANCE REGULATORY PROTEIN ICLN"/>
    <property type="match status" value="1"/>
</dbReference>
<dbReference type="OrthoDB" id="10526629at2759"/>
<sequence>MSVTESTREAGLDLAKNDLLYTFDGVECMVNQAQSHSAGTLYLTKDNLVFVAPEGEDYSLAIEYPAIGVHAVCQEDTLWKRPCIYCQICDPQAEDSGEVNVICGDPSFDAFDQGEEVEEGEEEEDDGSIFEVLFSPLETEKIDSVFDGISRLQVMHPDPVKEEEEDNMFMTANGLVSVEDHICSLFEKAAAEYEGKDHE</sequence>
<evidence type="ECO:0000256" key="2">
    <source>
        <dbReference type="ARBA" id="ARBA00004496"/>
    </source>
</evidence>
<dbReference type="Gene3D" id="2.30.29.30">
    <property type="entry name" value="Pleckstrin-homology domain (PH domain)/Phosphotyrosine-binding domain (PTB)"/>
    <property type="match status" value="1"/>
</dbReference>
<dbReference type="InterPro" id="IPR011993">
    <property type="entry name" value="PH-like_dom_sf"/>
</dbReference>
<dbReference type="AlphaFoldDB" id="A0A196S7R9"/>
<dbReference type="PANTHER" id="PTHR21399:SF0">
    <property type="entry name" value="METHYLOSOME SUBUNIT PICLN"/>
    <property type="match status" value="1"/>
</dbReference>
<dbReference type="GO" id="GO:0034715">
    <property type="term" value="C:pICln-Sm protein complex"/>
    <property type="evidence" value="ECO:0007669"/>
    <property type="project" value="TreeGrafter"/>
</dbReference>
<evidence type="ECO:0000313" key="5">
    <source>
        <dbReference type="EMBL" id="OAO12117.1"/>
    </source>
</evidence>
<reference evidence="5 6" key="1">
    <citation type="submission" date="2016-05" db="EMBL/GenBank/DDBJ databases">
        <title>Nuclear genome of Blastocystis sp. subtype 1 NandII.</title>
        <authorList>
            <person name="Gentekaki E."/>
            <person name="Curtis B."/>
            <person name="Stairs C."/>
            <person name="Eme L."/>
            <person name="Herman E."/>
            <person name="Klimes V."/>
            <person name="Arias M.C."/>
            <person name="Elias M."/>
            <person name="Hilliou F."/>
            <person name="Klute M."/>
            <person name="Malik S.-B."/>
            <person name="Pightling A."/>
            <person name="Rachubinski R."/>
            <person name="Salas D."/>
            <person name="Schlacht A."/>
            <person name="Suga H."/>
            <person name="Archibald J."/>
            <person name="Ball S.G."/>
            <person name="Clark G."/>
            <person name="Dacks J."/>
            <person name="Van Der Giezen M."/>
            <person name="Tsaousis A."/>
            <person name="Roger A."/>
        </authorList>
    </citation>
    <scope>NUCLEOTIDE SEQUENCE [LARGE SCALE GENOMIC DNA]</scope>
    <source>
        <strain evidence="6">ATCC 50177 / NandII</strain>
    </source>
</reference>
<gene>
    <name evidence="5" type="ORF">AV274_6165</name>
</gene>
<dbReference type="GO" id="GO:0000387">
    <property type="term" value="P:spliceosomal snRNP assembly"/>
    <property type="evidence" value="ECO:0007669"/>
    <property type="project" value="TreeGrafter"/>
</dbReference>
<dbReference type="GO" id="GO:0005681">
    <property type="term" value="C:spliceosomal complex"/>
    <property type="evidence" value="ECO:0007669"/>
    <property type="project" value="TreeGrafter"/>
</dbReference>
<proteinExistence type="predicted"/>
<keyword evidence="6" id="KW-1185">Reference proteome</keyword>
<organism evidence="5 6">
    <name type="scientific">Blastocystis sp. subtype 1 (strain ATCC 50177 / NandII)</name>
    <dbReference type="NCBI Taxonomy" id="478820"/>
    <lineage>
        <taxon>Eukaryota</taxon>
        <taxon>Sar</taxon>
        <taxon>Stramenopiles</taxon>
        <taxon>Bigyra</taxon>
        <taxon>Opalozoa</taxon>
        <taxon>Opalinata</taxon>
        <taxon>Blastocystidae</taxon>
        <taxon>Blastocystis</taxon>
    </lineage>
</organism>
<accession>A0A196S7R9</accession>
<keyword evidence="3" id="KW-0963">Cytoplasm</keyword>